<name>A0A6J6MFG8_9ZZZZ</name>
<reference evidence="1" key="1">
    <citation type="submission" date="2020-05" db="EMBL/GenBank/DDBJ databases">
        <authorList>
            <person name="Chiriac C."/>
            <person name="Salcher M."/>
            <person name="Ghai R."/>
            <person name="Kavagutti S V."/>
        </authorList>
    </citation>
    <scope>NUCLEOTIDE SEQUENCE</scope>
</reference>
<sequence length="210" mass="23054">MLALTVPTLGVMAREVSDLELVPHAFKAALAQLRSVEPRPEIELLEAPAPAKLAPHAVAITADLYTSVQAETEVATGRFVLLYDPAGHDAWEGEFRCVTFVRAELEFEMGDDPLLPEVGWSWLMDALKNRGVEFSAPSGTVTRVSSEAFGQLAERDRSYEIEIRASWTAFGDFDRHLEAWCDLISYSAGLPPLPEGVSALTPRKSKSVVR</sequence>
<gene>
    <name evidence="1" type="ORF">UFOPK2342_00515</name>
    <name evidence="2" type="ORF">UFOPK2423_01766</name>
    <name evidence="3" type="ORF">UFOPK3266_00837</name>
</gene>
<protein>
    <submittedName>
        <fullName evidence="1">Unannotated protein</fullName>
    </submittedName>
</protein>
<dbReference type="EMBL" id="CAEZXB010000006">
    <property type="protein sequence ID" value="CAB4672159.1"/>
    <property type="molecule type" value="Genomic_DNA"/>
</dbReference>
<dbReference type="InterPro" id="IPR021555">
    <property type="entry name" value="DUF3000"/>
</dbReference>
<dbReference type="Pfam" id="PF11452">
    <property type="entry name" value="DUF3000"/>
    <property type="match status" value="1"/>
</dbReference>
<dbReference type="EMBL" id="CAFBAA010000018">
    <property type="protein sequence ID" value="CAB4843236.1"/>
    <property type="molecule type" value="Genomic_DNA"/>
</dbReference>
<proteinExistence type="predicted"/>
<evidence type="ECO:0000313" key="3">
    <source>
        <dbReference type="EMBL" id="CAB4843236.1"/>
    </source>
</evidence>
<accession>A0A6J6MFG8</accession>
<dbReference type="EMBL" id="CAEZXN010000084">
    <property type="protein sequence ID" value="CAB4711766.1"/>
    <property type="molecule type" value="Genomic_DNA"/>
</dbReference>
<dbReference type="AlphaFoldDB" id="A0A6J6MFG8"/>
<evidence type="ECO:0000313" key="2">
    <source>
        <dbReference type="EMBL" id="CAB4711766.1"/>
    </source>
</evidence>
<organism evidence="1">
    <name type="scientific">freshwater metagenome</name>
    <dbReference type="NCBI Taxonomy" id="449393"/>
    <lineage>
        <taxon>unclassified sequences</taxon>
        <taxon>metagenomes</taxon>
        <taxon>ecological metagenomes</taxon>
    </lineage>
</organism>
<evidence type="ECO:0000313" key="1">
    <source>
        <dbReference type="EMBL" id="CAB4672159.1"/>
    </source>
</evidence>